<evidence type="ECO:0000256" key="1">
    <source>
        <dbReference type="ARBA" id="ARBA00004935"/>
    </source>
</evidence>
<evidence type="ECO:0000256" key="4">
    <source>
        <dbReference type="ARBA" id="ARBA00022676"/>
    </source>
</evidence>
<dbReference type="Pfam" id="PF20431">
    <property type="entry name" value="E_motif"/>
    <property type="match status" value="1"/>
</dbReference>
<dbReference type="InterPro" id="IPR002885">
    <property type="entry name" value="PPR_rpt"/>
</dbReference>
<dbReference type="Pfam" id="PF00201">
    <property type="entry name" value="UDPGT"/>
    <property type="match status" value="1"/>
</dbReference>
<evidence type="ECO:0000256" key="9">
    <source>
        <dbReference type="SAM" id="Phobius"/>
    </source>
</evidence>
<sequence length="1268" mass="141831">MRKRDVVAWNTMVSWYVKTGRYVEAIRLFRVMMKMGIKPSPVSFVNVFPAFSSAGDLKNAYVLYGMLAKMGSEYVNDLFVVSSNNFLVEGIDLFLKAVETEHTVLDDVTFLSALTAVSQLQCLDLAQQLHGFVIKNLAIFPMMIINAIIVMYSRCNSVHTSFEVFEKMVERDVVSWNTMISAFVQNGMDDEGMMLVHEMQNQGCAIDSVTVTALLSAASNLRSQEMSIIFLGMGYNLKNGWLSQRIFERSNVNNRDQATWNAMIAGYTQHGLVEAAFVTFRQMLEKNVMPNAVTLATILPACNPVGNIDLGKQLHGVSIRLLLDKNIFVSTSLVDMYSKSGSINYAESVFTKLPDKNSVTYTTMILAYGQHGMGDHSGLVDDGLQIFESMEKDFKIQPSAPHYCCVTDMLGRVGRVVEAYEFVKQLGEAGNVLEIWGSLLAACRLHEYVELGEVVAKKLLEMEKVGNITGYHVLLSNIYAEEGNWVNADKVRKEMREKGLQKEVGSSWIDIGGSVARFTSKDQDHPHSDKIYEMLEGLAMEMKKSDHVFGIIWGILSNNLRSGEVSTTGSCLLLLIVAAFVLFSLDFWNQSITLFEKDRFFLAAAHVVFGAIFSYSERAKWGVGLLVPAVEVAKRMVDTVLFMKCPPLDSKIKEYIESVSAHIQFLARSEPSSESPQPAGFVAGMFFTTMIDMANKYGVPLYAFYASCSRFQSYALNMFALNYKKSADTTKSKDSDAQFMSPSKQTNHLNVFDSKPYLLPPLFLSLVWAREAKGEGDKQMEKAELVFVPSPGIGHLASMVELAKFLVDRDNRVSITVIIIRLALDSKISKFTESLTGTSMSTHIQFIDLPSDKTNASNDHPSIFVTSLIESQKPHVKESVSKLTTQSEKNLKPPRLACFVLDMFCTGMIDVANEFGVPSYIYFTSSAAFLGFQFHMQDLHDKQRVDLTELRDVDAEFEIPTLMNPLPVKVFPSVMLSKDTLPVVLHHVRRFREAKGIILNTFEELESHAVKCLCNGENPSVYPVGPILNLKGHAQDVRSDGSSSYKDIMLWLDDQPPSSVVLLCFGSLGSFNDDQVKEIARALEHSGHRFLWSLRKSPSEGKIDFLVDHDYLQQVFPDGFLDRTEKIGKVIGWAPQVDVLAHPSIKEFISHCGWNSILESVWFGVPVATWPMYAEQQFNAFEVVIELGLAVEIKMDYRREFLIGNEIVLDAKEIERAIKSGMEHDGRKLGRLSEKSREAVMDGGSSSSSLTHLINDMMIVAAENIFIK</sequence>
<keyword evidence="9" id="KW-0812">Transmembrane</keyword>
<dbReference type="PANTHER" id="PTHR48048">
    <property type="entry name" value="GLYCOSYLTRANSFERASE"/>
    <property type="match status" value="1"/>
</dbReference>
<evidence type="ECO:0000256" key="2">
    <source>
        <dbReference type="ARBA" id="ARBA00009995"/>
    </source>
</evidence>
<dbReference type="InterPro" id="IPR002213">
    <property type="entry name" value="UDP_glucos_trans"/>
</dbReference>
<dbReference type="Pfam" id="PF13041">
    <property type="entry name" value="PPR_2"/>
    <property type="match status" value="3"/>
</dbReference>
<dbReference type="EC" id="2.4.1.115" evidence="3"/>
<keyword evidence="9" id="KW-0472">Membrane</keyword>
<evidence type="ECO:0000313" key="10">
    <source>
        <dbReference type="EMBL" id="VFU21004.1"/>
    </source>
</evidence>
<dbReference type="PANTHER" id="PTHR48048:SF45">
    <property type="entry name" value="GLYCOSYLTRANSFERASE"/>
    <property type="match status" value="1"/>
</dbReference>
<dbReference type="GO" id="GO:0099402">
    <property type="term" value="P:plant organ development"/>
    <property type="evidence" value="ECO:0007669"/>
    <property type="project" value="UniProtKB-ARBA"/>
</dbReference>
<keyword evidence="5" id="KW-0808">Transferase</keyword>
<dbReference type="FunFam" id="1.25.40.10:FF:000158">
    <property type="entry name" value="pentatricopeptide repeat-containing protein At2g33680"/>
    <property type="match status" value="1"/>
</dbReference>
<proteinExistence type="inferred from homology"/>
<evidence type="ECO:0000256" key="6">
    <source>
        <dbReference type="ARBA" id="ARBA00022737"/>
    </source>
</evidence>
<comment type="catalytic activity">
    <reaction evidence="7">
        <text>an anthocyanidin + UDP-alpha-D-glucose + H(+) = an anthocyanidin 3-O-beta-D-glucoside + UDP</text>
        <dbReference type="Rhea" id="RHEA:20093"/>
        <dbReference type="ChEBI" id="CHEBI:15378"/>
        <dbReference type="ChEBI" id="CHEBI:16307"/>
        <dbReference type="ChEBI" id="CHEBI:58223"/>
        <dbReference type="ChEBI" id="CHEBI:58885"/>
        <dbReference type="ChEBI" id="CHEBI:143576"/>
        <dbReference type="EC" id="2.4.1.115"/>
    </reaction>
</comment>
<feature type="repeat" description="PPR" evidence="8">
    <location>
        <begin position="5"/>
        <end position="39"/>
    </location>
</feature>
<feature type="repeat" description="PPR" evidence="8">
    <location>
        <begin position="172"/>
        <end position="206"/>
    </location>
</feature>
<evidence type="ECO:0000256" key="5">
    <source>
        <dbReference type="ARBA" id="ARBA00022679"/>
    </source>
</evidence>
<keyword evidence="9" id="KW-1133">Transmembrane helix</keyword>
<keyword evidence="4" id="KW-0328">Glycosyltransferase</keyword>
<evidence type="ECO:0000256" key="7">
    <source>
        <dbReference type="ARBA" id="ARBA00047606"/>
    </source>
</evidence>
<comment type="pathway">
    <text evidence="1">Pigment biosynthesis; anthocyanin biosynthesis.</text>
</comment>
<dbReference type="FunFam" id="3.40.50.2000:FF:000056">
    <property type="entry name" value="Glycosyltransferase"/>
    <property type="match status" value="1"/>
</dbReference>
<feature type="transmembrane region" description="Helical" evidence="9">
    <location>
        <begin position="133"/>
        <end position="152"/>
    </location>
</feature>
<dbReference type="InterPro" id="IPR011990">
    <property type="entry name" value="TPR-like_helical_dom_sf"/>
</dbReference>
<reference evidence="10" key="1">
    <citation type="submission" date="2019-03" db="EMBL/GenBank/DDBJ databases">
        <authorList>
            <person name="Mank J."/>
            <person name="Almeida P."/>
        </authorList>
    </citation>
    <scope>NUCLEOTIDE SEQUENCE</scope>
    <source>
        <strain evidence="10">78183</strain>
    </source>
</reference>
<accession>A0A6N2K532</accession>
<keyword evidence="6" id="KW-0677">Repeat</keyword>
<dbReference type="Gene3D" id="3.40.50.2000">
    <property type="entry name" value="Glycogen Phosphorylase B"/>
    <property type="match status" value="3"/>
</dbReference>
<dbReference type="GO" id="GO:0047213">
    <property type="term" value="F:anthocyanidin 3-O-glucosyltransferase activity"/>
    <property type="evidence" value="ECO:0007669"/>
    <property type="project" value="UniProtKB-EC"/>
</dbReference>
<dbReference type="InterPro" id="IPR046848">
    <property type="entry name" value="E_motif"/>
</dbReference>
<gene>
    <name evidence="10" type="ORF">SVIM_LOCUS10076</name>
</gene>
<protein>
    <recommendedName>
        <fullName evidence="3">anthocyanidin 3-O-glucosyltransferase</fullName>
        <ecNumber evidence="3">2.4.1.115</ecNumber>
    </recommendedName>
</protein>
<dbReference type="AlphaFoldDB" id="A0A6N2K532"/>
<dbReference type="PROSITE" id="PS51375">
    <property type="entry name" value="PPR"/>
    <property type="match status" value="3"/>
</dbReference>
<evidence type="ECO:0000256" key="3">
    <source>
        <dbReference type="ARBA" id="ARBA00012585"/>
    </source>
</evidence>
<evidence type="ECO:0000256" key="8">
    <source>
        <dbReference type="PROSITE-ProRule" id="PRU00708"/>
    </source>
</evidence>
<dbReference type="SUPFAM" id="SSF53756">
    <property type="entry name" value="UDP-Glycosyltransferase/glycogen phosphorylase"/>
    <property type="match status" value="1"/>
</dbReference>
<name>A0A6N2K532_SALVM</name>
<feature type="repeat" description="PPR" evidence="8">
    <location>
        <begin position="256"/>
        <end position="290"/>
    </location>
</feature>
<dbReference type="Pfam" id="PF01535">
    <property type="entry name" value="PPR"/>
    <property type="match status" value="1"/>
</dbReference>
<organism evidence="10">
    <name type="scientific">Salix viminalis</name>
    <name type="common">Common osier</name>
    <name type="synonym">Basket willow</name>
    <dbReference type="NCBI Taxonomy" id="40686"/>
    <lineage>
        <taxon>Eukaryota</taxon>
        <taxon>Viridiplantae</taxon>
        <taxon>Streptophyta</taxon>
        <taxon>Embryophyta</taxon>
        <taxon>Tracheophyta</taxon>
        <taxon>Spermatophyta</taxon>
        <taxon>Magnoliopsida</taxon>
        <taxon>eudicotyledons</taxon>
        <taxon>Gunneridae</taxon>
        <taxon>Pentapetalae</taxon>
        <taxon>rosids</taxon>
        <taxon>fabids</taxon>
        <taxon>Malpighiales</taxon>
        <taxon>Salicaceae</taxon>
        <taxon>Saliceae</taxon>
        <taxon>Salix</taxon>
    </lineage>
</organism>
<dbReference type="NCBIfam" id="TIGR00756">
    <property type="entry name" value="PPR"/>
    <property type="match status" value="3"/>
</dbReference>
<dbReference type="CDD" id="cd03784">
    <property type="entry name" value="GT1_Gtf-like"/>
    <property type="match status" value="1"/>
</dbReference>
<dbReference type="EMBL" id="CAADRP010000002">
    <property type="protein sequence ID" value="VFU21004.1"/>
    <property type="molecule type" value="Genomic_DNA"/>
</dbReference>
<dbReference type="FunFam" id="3.40.50.2000:FF:000080">
    <property type="entry name" value="Glycosyltransferase"/>
    <property type="match status" value="1"/>
</dbReference>
<dbReference type="Gene3D" id="1.25.40.10">
    <property type="entry name" value="Tetratricopeptide repeat domain"/>
    <property type="match status" value="5"/>
</dbReference>
<dbReference type="InterPro" id="IPR050481">
    <property type="entry name" value="UDP-glycosyltransf_plant"/>
</dbReference>
<comment type="similarity">
    <text evidence="2">Belongs to the UDP-glycosyltransferase family.</text>
</comment>